<organism evidence="1 2">
    <name type="scientific">Sphagnum jensenii</name>
    <dbReference type="NCBI Taxonomy" id="128206"/>
    <lineage>
        <taxon>Eukaryota</taxon>
        <taxon>Viridiplantae</taxon>
        <taxon>Streptophyta</taxon>
        <taxon>Embryophyta</taxon>
        <taxon>Bryophyta</taxon>
        <taxon>Sphagnophytina</taxon>
        <taxon>Sphagnopsida</taxon>
        <taxon>Sphagnales</taxon>
        <taxon>Sphagnaceae</taxon>
        <taxon>Sphagnum</taxon>
    </lineage>
</organism>
<gene>
    <name evidence="1" type="ORF">CSSPJE1EN2_LOCUS10089</name>
</gene>
<proteinExistence type="predicted"/>
<reference evidence="1" key="1">
    <citation type="submission" date="2024-03" db="EMBL/GenBank/DDBJ databases">
        <authorList>
            <consortium name="ELIXIR-Norway"/>
            <consortium name="Elixir Norway"/>
        </authorList>
    </citation>
    <scope>NUCLEOTIDE SEQUENCE</scope>
</reference>
<sequence>MTTTLKLVISWEALNLLTPFNGVCFWHAMNKIVQCVTINDKVFKDLGTINIKYAKASFHACITWPKKSVDNLDLHSACIHK</sequence>
<evidence type="ECO:0000313" key="2">
    <source>
        <dbReference type="Proteomes" id="UP001497522"/>
    </source>
</evidence>
<protein>
    <submittedName>
        <fullName evidence="1">Uncharacterized protein</fullName>
    </submittedName>
</protein>
<evidence type="ECO:0000313" key="1">
    <source>
        <dbReference type="EMBL" id="CAK9867094.1"/>
    </source>
</evidence>
<accession>A0ABP1AWV4</accession>
<name>A0ABP1AWV4_9BRYO</name>
<dbReference type="EMBL" id="OZ023718">
    <property type="protein sequence ID" value="CAK9867094.1"/>
    <property type="molecule type" value="Genomic_DNA"/>
</dbReference>
<dbReference type="Proteomes" id="UP001497522">
    <property type="component" value="Chromosome 17"/>
</dbReference>
<keyword evidence="2" id="KW-1185">Reference proteome</keyword>